<dbReference type="PANTHER" id="PTHR47707">
    <property type="entry name" value="8-OXO-DGTP DIPHOSPHATASE"/>
    <property type="match status" value="1"/>
</dbReference>
<evidence type="ECO:0000256" key="8">
    <source>
        <dbReference type="ARBA" id="ARBA00022842"/>
    </source>
</evidence>
<evidence type="ECO:0000256" key="7">
    <source>
        <dbReference type="ARBA" id="ARBA00022801"/>
    </source>
</evidence>
<evidence type="ECO:0000256" key="6">
    <source>
        <dbReference type="ARBA" id="ARBA00022763"/>
    </source>
</evidence>
<dbReference type="PRINTS" id="PR00502">
    <property type="entry name" value="NUDIXFAMILY"/>
</dbReference>
<dbReference type="GO" id="GO:0044715">
    <property type="term" value="F:8-oxo-dGDP phosphatase activity"/>
    <property type="evidence" value="ECO:0007669"/>
    <property type="project" value="TreeGrafter"/>
</dbReference>
<dbReference type="PROSITE" id="PS00893">
    <property type="entry name" value="NUDIX_BOX"/>
    <property type="match status" value="1"/>
</dbReference>
<dbReference type="GO" id="GO:0008413">
    <property type="term" value="F:8-oxo-7,8-dihydroguanosine triphosphate pyrophosphatase activity"/>
    <property type="evidence" value="ECO:0007669"/>
    <property type="project" value="TreeGrafter"/>
</dbReference>
<keyword evidence="7 12" id="KW-0378">Hydrolase</keyword>
<dbReference type="Pfam" id="PF00293">
    <property type="entry name" value="NUDIX"/>
    <property type="match status" value="1"/>
</dbReference>
<dbReference type="OrthoDB" id="9810648at2"/>
<dbReference type="SUPFAM" id="SSF55811">
    <property type="entry name" value="Nudix"/>
    <property type="match status" value="1"/>
</dbReference>
<dbReference type="EMBL" id="SGXF01000001">
    <property type="protein sequence ID" value="RZT03035.1"/>
    <property type="molecule type" value="Genomic_DNA"/>
</dbReference>
<evidence type="ECO:0000259" key="13">
    <source>
        <dbReference type="PROSITE" id="PS51462"/>
    </source>
</evidence>
<keyword evidence="15" id="KW-1185">Reference proteome</keyword>
<organism evidence="14 15">
    <name type="scientific">Cuneatibacter caecimuris</name>
    <dbReference type="NCBI Taxonomy" id="1796618"/>
    <lineage>
        <taxon>Bacteria</taxon>
        <taxon>Bacillati</taxon>
        <taxon>Bacillota</taxon>
        <taxon>Clostridia</taxon>
        <taxon>Lachnospirales</taxon>
        <taxon>Lachnospiraceae</taxon>
        <taxon>Cuneatibacter</taxon>
    </lineage>
</organism>
<evidence type="ECO:0000256" key="1">
    <source>
        <dbReference type="ARBA" id="ARBA00001946"/>
    </source>
</evidence>
<dbReference type="InterPro" id="IPR015797">
    <property type="entry name" value="NUDIX_hydrolase-like_dom_sf"/>
</dbReference>
<feature type="domain" description="Nudix hydrolase" evidence="13">
    <location>
        <begin position="2"/>
        <end position="132"/>
    </location>
</feature>
<dbReference type="EC" id="3.6.1.55" evidence="11"/>
<evidence type="ECO:0000256" key="9">
    <source>
        <dbReference type="ARBA" id="ARBA00023204"/>
    </source>
</evidence>
<dbReference type="InterPro" id="IPR020476">
    <property type="entry name" value="Nudix_hydrolase"/>
</dbReference>
<evidence type="ECO:0000256" key="12">
    <source>
        <dbReference type="RuleBase" id="RU003476"/>
    </source>
</evidence>
<dbReference type="InterPro" id="IPR047127">
    <property type="entry name" value="MutT-like"/>
</dbReference>
<evidence type="ECO:0000256" key="3">
    <source>
        <dbReference type="ARBA" id="ARBA00022457"/>
    </source>
</evidence>
<keyword evidence="8" id="KW-0460">Magnesium</keyword>
<evidence type="ECO:0000256" key="11">
    <source>
        <dbReference type="ARBA" id="ARBA00038905"/>
    </source>
</evidence>
<comment type="cofactor">
    <cofactor evidence="1">
        <name>Mg(2+)</name>
        <dbReference type="ChEBI" id="CHEBI:18420"/>
    </cofactor>
</comment>
<dbReference type="Proteomes" id="UP000292927">
    <property type="component" value="Unassembled WGS sequence"/>
</dbReference>
<evidence type="ECO:0000256" key="10">
    <source>
        <dbReference type="ARBA" id="ARBA00035861"/>
    </source>
</evidence>
<dbReference type="CDD" id="cd03425">
    <property type="entry name" value="NUDIX_MutT_NudA_like"/>
    <property type="match status" value="1"/>
</dbReference>
<keyword evidence="4" id="KW-0235">DNA replication</keyword>
<dbReference type="Gene3D" id="3.90.79.10">
    <property type="entry name" value="Nucleoside Triphosphate Pyrophosphohydrolase"/>
    <property type="match status" value="1"/>
</dbReference>
<dbReference type="InterPro" id="IPR020084">
    <property type="entry name" value="NUDIX_hydrolase_CS"/>
</dbReference>
<accession>A0A4Q7PR55</accession>
<comment type="similarity">
    <text evidence="2 12">Belongs to the Nudix hydrolase family.</text>
</comment>
<dbReference type="PROSITE" id="PS51462">
    <property type="entry name" value="NUDIX"/>
    <property type="match status" value="1"/>
</dbReference>
<evidence type="ECO:0000256" key="4">
    <source>
        <dbReference type="ARBA" id="ARBA00022705"/>
    </source>
</evidence>
<comment type="catalytic activity">
    <reaction evidence="10">
        <text>8-oxo-dGTP + H2O = 8-oxo-dGMP + diphosphate + H(+)</text>
        <dbReference type="Rhea" id="RHEA:31575"/>
        <dbReference type="ChEBI" id="CHEBI:15377"/>
        <dbReference type="ChEBI" id="CHEBI:15378"/>
        <dbReference type="ChEBI" id="CHEBI:33019"/>
        <dbReference type="ChEBI" id="CHEBI:63224"/>
        <dbReference type="ChEBI" id="CHEBI:77896"/>
        <dbReference type="EC" id="3.6.1.55"/>
    </reaction>
</comment>
<dbReference type="PANTHER" id="PTHR47707:SF1">
    <property type="entry name" value="NUDIX HYDROLASE FAMILY PROTEIN"/>
    <property type="match status" value="1"/>
</dbReference>
<keyword evidence="6" id="KW-0227">DNA damage</keyword>
<protein>
    <recommendedName>
        <fullName evidence="11">8-oxo-dGTP diphosphatase</fullName>
        <ecNumber evidence="11">3.6.1.55</ecNumber>
    </recommendedName>
</protein>
<comment type="caution">
    <text evidence="14">The sequence shown here is derived from an EMBL/GenBank/DDBJ whole genome shotgun (WGS) entry which is preliminary data.</text>
</comment>
<dbReference type="InterPro" id="IPR000086">
    <property type="entry name" value="NUDIX_hydrolase_dom"/>
</dbReference>
<dbReference type="GO" id="GO:0046872">
    <property type="term" value="F:metal ion binding"/>
    <property type="evidence" value="ECO:0007669"/>
    <property type="project" value="UniProtKB-KW"/>
</dbReference>
<dbReference type="GO" id="GO:0044716">
    <property type="term" value="F:8-oxo-GDP phosphatase activity"/>
    <property type="evidence" value="ECO:0007669"/>
    <property type="project" value="TreeGrafter"/>
</dbReference>
<gene>
    <name evidence="14" type="ORF">EV209_1168</name>
</gene>
<dbReference type="GO" id="GO:0006281">
    <property type="term" value="P:DNA repair"/>
    <property type="evidence" value="ECO:0007669"/>
    <property type="project" value="UniProtKB-KW"/>
</dbReference>
<dbReference type="RefSeq" id="WP_130433906.1">
    <property type="nucleotide sequence ID" value="NZ_SGXF01000001.1"/>
</dbReference>
<keyword evidence="5" id="KW-0479">Metal-binding</keyword>
<keyword evidence="9" id="KW-0234">DNA repair</keyword>
<dbReference type="GO" id="GO:0035539">
    <property type="term" value="F:8-oxo-7,8-dihydrodeoxyguanosine triphosphate pyrophosphatase activity"/>
    <property type="evidence" value="ECO:0007669"/>
    <property type="project" value="UniProtKB-EC"/>
</dbReference>
<proteinExistence type="inferred from homology"/>
<evidence type="ECO:0000313" key="15">
    <source>
        <dbReference type="Proteomes" id="UP000292927"/>
    </source>
</evidence>
<evidence type="ECO:0000256" key="5">
    <source>
        <dbReference type="ARBA" id="ARBA00022723"/>
    </source>
</evidence>
<keyword evidence="3" id="KW-0515">Mutator protein</keyword>
<sequence>MKTVKVVAAVICDSFENTTKIFATARGYGDFKGQWEFPGGKLEFGETLHEALVREIKEELDIKIEIGELIDTIEYDYPNFHLSMDCFWCIVTDGEIILKEAETARWLKKDELDTIDWLPADRTLIDKIESQLADLQKL</sequence>
<reference evidence="14 15" key="1">
    <citation type="submission" date="2019-02" db="EMBL/GenBank/DDBJ databases">
        <title>Genomic Encyclopedia of Type Strains, Phase IV (KMG-IV): sequencing the most valuable type-strain genomes for metagenomic binning, comparative biology and taxonomic classification.</title>
        <authorList>
            <person name="Goeker M."/>
        </authorList>
    </citation>
    <scope>NUCLEOTIDE SEQUENCE [LARGE SCALE GENOMIC DNA]</scope>
    <source>
        <strain evidence="14 15">DSM 29486</strain>
    </source>
</reference>
<dbReference type="AlphaFoldDB" id="A0A4Q7PR55"/>
<evidence type="ECO:0000256" key="2">
    <source>
        <dbReference type="ARBA" id="ARBA00005582"/>
    </source>
</evidence>
<name>A0A4Q7PR55_9FIRM</name>
<evidence type="ECO:0000313" key="14">
    <source>
        <dbReference type="EMBL" id="RZT03035.1"/>
    </source>
</evidence>
<dbReference type="GO" id="GO:0006260">
    <property type="term" value="P:DNA replication"/>
    <property type="evidence" value="ECO:0007669"/>
    <property type="project" value="UniProtKB-KW"/>
</dbReference>